<dbReference type="InterPro" id="IPR027275">
    <property type="entry name" value="PRC-brl_dom"/>
</dbReference>
<dbReference type="Pfam" id="PF05239">
    <property type="entry name" value="PRC"/>
    <property type="match status" value="1"/>
</dbReference>
<keyword evidence="2 5" id="KW-0690">Ribosome biogenesis</keyword>
<evidence type="ECO:0000259" key="7">
    <source>
        <dbReference type="Pfam" id="PF05239"/>
    </source>
</evidence>
<sequence>MDKMLIGEVTGVHGIRGELKIRPLTDDPGRYYELDVLTLRLKGKETAYPIELVRLHKGNVLLTLKGIRDRDAAEGCKGAEVLVDRDEAVDLEEDEFFITDLIGMVVKAPDGQTIGRVGNILQTTGSVDTVEINGPDKPIYVPFRKIYFMSFDFENGEIQADIPTELMEL</sequence>
<dbReference type="Pfam" id="PF01782">
    <property type="entry name" value="RimM"/>
    <property type="match status" value="1"/>
</dbReference>
<dbReference type="InterPro" id="IPR036976">
    <property type="entry name" value="RimM_N_sf"/>
</dbReference>
<dbReference type="InterPro" id="IPR011961">
    <property type="entry name" value="RimM"/>
</dbReference>
<feature type="domain" description="RimM N-terminal" evidence="6">
    <location>
        <begin position="6"/>
        <end position="87"/>
    </location>
</feature>
<accession>A0A1H3E764</accession>
<dbReference type="RefSeq" id="WP_090244280.1">
    <property type="nucleotide sequence ID" value="NZ_FNOU01000006.1"/>
</dbReference>
<protein>
    <recommendedName>
        <fullName evidence="5">Ribosome maturation factor RimM</fullName>
    </recommendedName>
</protein>
<organism evidence="8 9">
    <name type="scientific">Eubacterium barkeri</name>
    <name type="common">Clostridium barkeri</name>
    <dbReference type="NCBI Taxonomy" id="1528"/>
    <lineage>
        <taxon>Bacteria</taxon>
        <taxon>Bacillati</taxon>
        <taxon>Bacillota</taxon>
        <taxon>Clostridia</taxon>
        <taxon>Eubacteriales</taxon>
        <taxon>Eubacteriaceae</taxon>
        <taxon>Eubacterium</taxon>
    </lineage>
</organism>
<evidence type="ECO:0000256" key="5">
    <source>
        <dbReference type="HAMAP-Rule" id="MF_00014"/>
    </source>
</evidence>
<evidence type="ECO:0000256" key="3">
    <source>
        <dbReference type="ARBA" id="ARBA00022552"/>
    </source>
</evidence>
<name>A0A1H3E764_EUBBA</name>
<evidence type="ECO:0000313" key="9">
    <source>
        <dbReference type="Proteomes" id="UP000199652"/>
    </source>
</evidence>
<evidence type="ECO:0000256" key="1">
    <source>
        <dbReference type="ARBA" id="ARBA00022490"/>
    </source>
</evidence>
<keyword evidence="4 5" id="KW-0143">Chaperone</keyword>
<evidence type="ECO:0000259" key="6">
    <source>
        <dbReference type="Pfam" id="PF01782"/>
    </source>
</evidence>
<dbReference type="NCBIfam" id="TIGR02273">
    <property type="entry name" value="16S_RimM"/>
    <property type="match status" value="1"/>
</dbReference>
<comment type="subunit">
    <text evidence="5">Binds ribosomal protein uS19.</text>
</comment>
<dbReference type="AlphaFoldDB" id="A0A1H3E764"/>
<gene>
    <name evidence="5" type="primary">rimM</name>
    <name evidence="8" type="ORF">SAMN04488579_106132</name>
</gene>
<dbReference type="GO" id="GO:0042274">
    <property type="term" value="P:ribosomal small subunit biogenesis"/>
    <property type="evidence" value="ECO:0007669"/>
    <property type="project" value="UniProtKB-UniRule"/>
</dbReference>
<dbReference type="EMBL" id="FNOU01000006">
    <property type="protein sequence ID" value="SDX74521.1"/>
    <property type="molecule type" value="Genomic_DNA"/>
</dbReference>
<dbReference type="Gene3D" id="2.30.30.240">
    <property type="entry name" value="PRC-barrel domain"/>
    <property type="match status" value="1"/>
</dbReference>
<dbReference type="GO" id="GO:0043022">
    <property type="term" value="F:ribosome binding"/>
    <property type="evidence" value="ECO:0007669"/>
    <property type="project" value="InterPro"/>
</dbReference>
<reference evidence="9" key="1">
    <citation type="submission" date="2016-10" db="EMBL/GenBank/DDBJ databases">
        <authorList>
            <person name="Varghese N."/>
            <person name="Submissions S."/>
        </authorList>
    </citation>
    <scope>NUCLEOTIDE SEQUENCE [LARGE SCALE GENOMIC DNA]</scope>
    <source>
        <strain evidence="9">VPI 5359</strain>
    </source>
</reference>
<dbReference type="SUPFAM" id="SSF50346">
    <property type="entry name" value="PRC-barrel domain"/>
    <property type="match status" value="1"/>
</dbReference>
<dbReference type="STRING" id="1528.SAMN04488579_106132"/>
<dbReference type="Proteomes" id="UP000199652">
    <property type="component" value="Unassembled WGS sequence"/>
</dbReference>
<dbReference type="InterPro" id="IPR011033">
    <property type="entry name" value="PRC_barrel-like_sf"/>
</dbReference>
<dbReference type="SUPFAM" id="SSF50447">
    <property type="entry name" value="Translation proteins"/>
    <property type="match status" value="1"/>
</dbReference>
<comment type="subcellular location">
    <subcellularLocation>
        <location evidence="5">Cytoplasm</location>
    </subcellularLocation>
</comment>
<comment type="domain">
    <text evidence="5">The PRC barrel domain binds ribosomal protein uS19.</text>
</comment>
<dbReference type="GO" id="GO:0005840">
    <property type="term" value="C:ribosome"/>
    <property type="evidence" value="ECO:0007669"/>
    <property type="project" value="InterPro"/>
</dbReference>
<dbReference type="PANTHER" id="PTHR33692:SF1">
    <property type="entry name" value="RIBOSOME MATURATION FACTOR RIMM"/>
    <property type="match status" value="1"/>
</dbReference>
<proteinExistence type="inferred from homology"/>
<evidence type="ECO:0000256" key="4">
    <source>
        <dbReference type="ARBA" id="ARBA00023186"/>
    </source>
</evidence>
<dbReference type="InterPro" id="IPR009000">
    <property type="entry name" value="Transl_B-barrel_sf"/>
</dbReference>
<dbReference type="GO" id="GO:0006364">
    <property type="term" value="P:rRNA processing"/>
    <property type="evidence" value="ECO:0007669"/>
    <property type="project" value="UniProtKB-UniRule"/>
</dbReference>
<feature type="domain" description="PRC-barrel" evidence="7">
    <location>
        <begin position="93"/>
        <end position="166"/>
    </location>
</feature>
<evidence type="ECO:0000256" key="2">
    <source>
        <dbReference type="ARBA" id="ARBA00022517"/>
    </source>
</evidence>
<evidence type="ECO:0000313" key="8">
    <source>
        <dbReference type="EMBL" id="SDX74521.1"/>
    </source>
</evidence>
<comment type="similarity">
    <text evidence="5">Belongs to the RimM family.</text>
</comment>
<dbReference type="OrthoDB" id="9810331at2"/>
<keyword evidence="1 5" id="KW-0963">Cytoplasm</keyword>
<dbReference type="GO" id="GO:0005737">
    <property type="term" value="C:cytoplasm"/>
    <property type="evidence" value="ECO:0007669"/>
    <property type="project" value="UniProtKB-SubCell"/>
</dbReference>
<dbReference type="PANTHER" id="PTHR33692">
    <property type="entry name" value="RIBOSOME MATURATION FACTOR RIMM"/>
    <property type="match status" value="1"/>
</dbReference>
<keyword evidence="3 5" id="KW-0698">rRNA processing</keyword>
<dbReference type="Gene3D" id="2.40.30.60">
    <property type="entry name" value="RimM"/>
    <property type="match status" value="1"/>
</dbReference>
<keyword evidence="9" id="KW-1185">Reference proteome</keyword>
<comment type="function">
    <text evidence="5">An accessory protein needed during the final step in the assembly of 30S ribosomal subunit, possibly for assembly of the head region. Essential for efficient processing of 16S rRNA. May be needed both before and after RbfA during the maturation of 16S rRNA. It has affinity for free ribosomal 30S subunits but not for 70S ribosomes.</text>
</comment>
<dbReference type="HAMAP" id="MF_00014">
    <property type="entry name" value="Ribosome_mat_RimM"/>
    <property type="match status" value="1"/>
</dbReference>
<dbReference type="InterPro" id="IPR002676">
    <property type="entry name" value="RimM_N"/>
</dbReference>